<proteinExistence type="predicted"/>
<dbReference type="InterPro" id="IPR032710">
    <property type="entry name" value="NTF2-like_dom_sf"/>
</dbReference>
<reference evidence="1 2" key="1">
    <citation type="journal article" date="2019" name="Int. J. Syst. Evol. Microbiol.">
        <title>The Global Catalogue of Microorganisms (GCM) 10K type strain sequencing project: providing services to taxonomists for standard genome sequencing and annotation.</title>
        <authorList>
            <consortium name="The Broad Institute Genomics Platform"/>
            <consortium name="The Broad Institute Genome Sequencing Center for Infectious Disease"/>
            <person name="Wu L."/>
            <person name="Ma J."/>
        </authorList>
    </citation>
    <scope>NUCLEOTIDE SEQUENCE [LARGE SCALE GENOMIC DNA]</scope>
    <source>
        <strain evidence="1 2">JCM 14331</strain>
    </source>
</reference>
<name>A0ABN1EBG1_9GAMM</name>
<accession>A0ABN1EBG1</accession>
<evidence type="ECO:0000313" key="1">
    <source>
        <dbReference type="EMBL" id="GAA0563137.1"/>
    </source>
</evidence>
<protein>
    <recommendedName>
        <fullName evidence="3">DUF4440 domain-containing protein</fullName>
    </recommendedName>
</protein>
<gene>
    <name evidence="1" type="ORF">GCM10009098_34070</name>
</gene>
<sequence length="136" mass="15915">MQAVSDFFQQYAQAYISSDLQRFGQLISLPSMLLAGDNKTLLTDIESLQGYVLSRVEKYRELGVENADFVLQHQLRLSEQLQFVSLYWRFYDSNSKVLFTCHTSYTLQRCETQWQVVAIILDDEDAAYQRLRNQVL</sequence>
<dbReference type="EMBL" id="BAAAEO010000006">
    <property type="protein sequence ID" value="GAA0563137.1"/>
    <property type="molecule type" value="Genomic_DNA"/>
</dbReference>
<keyword evidence="2" id="KW-1185">Reference proteome</keyword>
<organism evidence="1 2">
    <name type="scientific">Rheinheimera aquimaris</name>
    <dbReference type="NCBI Taxonomy" id="412437"/>
    <lineage>
        <taxon>Bacteria</taxon>
        <taxon>Pseudomonadati</taxon>
        <taxon>Pseudomonadota</taxon>
        <taxon>Gammaproteobacteria</taxon>
        <taxon>Chromatiales</taxon>
        <taxon>Chromatiaceae</taxon>
        <taxon>Rheinheimera</taxon>
    </lineage>
</organism>
<evidence type="ECO:0000313" key="2">
    <source>
        <dbReference type="Proteomes" id="UP001501169"/>
    </source>
</evidence>
<evidence type="ECO:0008006" key="3">
    <source>
        <dbReference type="Google" id="ProtNLM"/>
    </source>
</evidence>
<dbReference type="Proteomes" id="UP001501169">
    <property type="component" value="Unassembled WGS sequence"/>
</dbReference>
<comment type="caution">
    <text evidence="1">The sequence shown here is derived from an EMBL/GenBank/DDBJ whole genome shotgun (WGS) entry which is preliminary data.</text>
</comment>
<dbReference type="RefSeq" id="WP_226768136.1">
    <property type="nucleotide sequence ID" value="NZ_BAAAEO010000006.1"/>
</dbReference>
<dbReference type="SUPFAM" id="SSF54427">
    <property type="entry name" value="NTF2-like"/>
    <property type="match status" value="1"/>
</dbReference>